<name>J9FRS8_9ZZZZ</name>
<accession>J9FRS8</accession>
<dbReference type="AlphaFoldDB" id="J9FRS8"/>
<reference evidence="1" key="1">
    <citation type="journal article" date="2012" name="PLoS ONE">
        <title>Gene sets for utilization of primary and secondary nutrition supplies in the distal gut of endangered iberian lynx.</title>
        <authorList>
            <person name="Alcaide M."/>
            <person name="Messina E."/>
            <person name="Richter M."/>
            <person name="Bargiela R."/>
            <person name="Peplies J."/>
            <person name="Huws S.A."/>
            <person name="Newbold C.J."/>
            <person name="Golyshin P.N."/>
            <person name="Simon M.A."/>
            <person name="Lopez G."/>
            <person name="Yakimov M.M."/>
            <person name="Ferrer M."/>
        </authorList>
    </citation>
    <scope>NUCLEOTIDE SEQUENCE</scope>
</reference>
<gene>
    <name evidence="1" type="ORF">EVA_21844</name>
</gene>
<sequence length="41" mass="5022">MPDWLCSWENKEMDKIRTHFVTCTWEKCDCEIDRTISEGRK</sequence>
<dbReference type="EMBL" id="AMCI01009078">
    <property type="protein sequence ID" value="EJW90049.1"/>
    <property type="molecule type" value="Genomic_DNA"/>
</dbReference>
<proteinExistence type="predicted"/>
<evidence type="ECO:0000313" key="1">
    <source>
        <dbReference type="EMBL" id="EJW90049.1"/>
    </source>
</evidence>
<organism evidence="1">
    <name type="scientific">gut metagenome</name>
    <dbReference type="NCBI Taxonomy" id="749906"/>
    <lineage>
        <taxon>unclassified sequences</taxon>
        <taxon>metagenomes</taxon>
        <taxon>organismal metagenomes</taxon>
    </lineage>
</organism>
<feature type="non-terminal residue" evidence="1">
    <location>
        <position position="41"/>
    </location>
</feature>
<protein>
    <submittedName>
        <fullName evidence="1">Uncharacterized protein</fullName>
    </submittedName>
</protein>
<comment type="caution">
    <text evidence="1">The sequence shown here is derived from an EMBL/GenBank/DDBJ whole genome shotgun (WGS) entry which is preliminary data.</text>
</comment>